<gene>
    <name evidence="1" type="ORF">METZ01_LOCUS279056</name>
</gene>
<dbReference type="EMBL" id="UINC01081914">
    <property type="protein sequence ID" value="SVC26202.1"/>
    <property type="molecule type" value="Genomic_DNA"/>
</dbReference>
<accession>A0A382KSI8</accession>
<sequence>MIKKLSILCMLILFCGSVTWGDSMSNRKDQTVRLGMKSGFHVMYFVTTPFVVEMPGEDWTFGLVYGSGKLEVSTTVTSSSSSSTTKEIWDLSTTELTGRYYFGNSFNVPFGIAMYTVHRDDWDYGSVNYELDYSMTQLNIGIGNEWTYDWGGYLGVDWFQGGAKLNDKITVTRKSGTETATSKAKAEKQSTDIQAFAGALIFTFGFGF</sequence>
<proteinExistence type="predicted"/>
<evidence type="ECO:0000313" key="1">
    <source>
        <dbReference type="EMBL" id="SVC26202.1"/>
    </source>
</evidence>
<name>A0A382KSI8_9ZZZZ</name>
<reference evidence="1" key="1">
    <citation type="submission" date="2018-05" db="EMBL/GenBank/DDBJ databases">
        <authorList>
            <person name="Lanie J.A."/>
            <person name="Ng W.-L."/>
            <person name="Kazmierczak K.M."/>
            <person name="Andrzejewski T.M."/>
            <person name="Davidsen T.M."/>
            <person name="Wayne K.J."/>
            <person name="Tettelin H."/>
            <person name="Glass J.I."/>
            <person name="Rusch D."/>
            <person name="Podicherti R."/>
            <person name="Tsui H.-C.T."/>
            <person name="Winkler M.E."/>
        </authorList>
    </citation>
    <scope>NUCLEOTIDE SEQUENCE</scope>
</reference>
<evidence type="ECO:0008006" key="2">
    <source>
        <dbReference type="Google" id="ProtNLM"/>
    </source>
</evidence>
<dbReference type="AlphaFoldDB" id="A0A382KSI8"/>
<protein>
    <recommendedName>
        <fullName evidence="2">Outer membrane protein beta-barrel domain-containing protein</fullName>
    </recommendedName>
</protein>
<organism evidence="1">
    <name type="scientific">marine metagenome</name>
    <dbReference type="NCBI Taxonomy" id="408172"/>
    <lineage>
        <taxon>unclassified sequences</taxon>
        <taxon>metagenomes</taxon>
        <taxon>ecological metagenomes</taxon>
    </lineage>
</organism>